<evidence type="ECO:0000313" key="1">
    <source>
        <dbReference type="EMBL" id="AUO19654.1"/>
    </source>
</evidence>
<name>A0A2K9P336_9FIRM</name>
<dbReference type="Pfam" id="PF09709">
    <property type="entry name" value="Cas_Csd1"/>
    <property type="match status" value="1"/>
</dbReference>
<organism evidence="1 2">
    <name type="scientific">Monoglobus pectinilyticus</name>
    <dbReference type="NCBI Taxonomy" id="1981510"/>
    <lineage>
        <taxon>Bacteria</taxon>
        <taxon>Bacillati</taxon>
        <taxon>Bacillota</taxon>
        <taxon>Clostridia</taxon>
        <taxon>Monoglobales</taxon>
        <taxon>Monoglobaceae</taxon>
        <taxon>Monoglobus</taxon>
    </lineage>
</organism>
<keyword evidence="2" id="KW-1185">Reference proteome</keyword>
<dbReference type="GeneID" id="98062886"/>
<dbReference type="OrthoDB" id="5389988at2"/>
<gene>
    <name evidence="1" type="ORF">B9O19_01494</name>
</gene>
<accession>A0A2K9P336</accession>
<sequence>MSWINALCETYEKLKDSPELLKRCSMPLAPPSHTVQNAHAEIFLNEFGELLRIRPLTKAEARTITPCTEDSAVRSSNNAPHIVYDNLKYIAGDAQRYIAKQDNSKNYEKYCSQLSDWCNDENCPNQVKAIYKYIKRGTVFHDLIESGLILPEEKLKWNGDKDNKPADISKTVVRFRVEDKYGNSFECNTNSELMNSYMEYDVKTRKQKSVCFVSGTTQAVTYKHPTKIRTTGDSARLISANDEYGFTYRGRFKNKENVFSVGFESSDKAHSALRWLVSNQGFSTGDQTVVVWCVGGEDIPTPLQDTYDITAGGDPFGDEAPAAIYNSERQYAKLVELAVNGYKYKIPDNDNVIIMILESATPGRLSITYYREFSPNDYLDRIKTWHTTCVWNHKYKLVSKILPDGKQELKHIEFTGAPSINDIIYAAYGRNVDEKQKKHLMEILISCITDGKRMPKDFMNKSLQRVSNPQSFNEDWELSKATSITCSIINKYIYDTKGMNYSMSLDISNKDRSYLFGRVLAYAEQIEDYVLYKSGDKRPPNAIKLRSKYRIQPAKTLMVIDEKLLPYVEKLYSSSTWLYDEMQKVIAEISANDFMNNKPLDPQYLLGYACQKAELLKKHDKKDETKETEEN</sequence>
<evidence type="ECO:0000313" key="2">
    <source>
        <dbReference type="Proteomes" id="UP000235589"/>
    </source>
</evidence>
<dbReference type="NCBIfam" id="TIGR01863">
    <property type="entry name" value="cas_Csd1"/>
    <property type="match status" value="1"/>
</dbReference>
<dbReference type="InterPro" id="IPR010144">
    <property type="entry name" value="CRISPR-assoc_prot_Csd1-typ"/>
</dbReference>
<proteinExistence type="predicted"/>
<dbReference type="KEGG" id="mpec:B9O19_01494"/>
<reference evidence="1 2" key="1">
    <citation type="submission" date="2017-04" db="EMBL/GenBank/DDBJ databases">
        <title>Monoglobus pectinilyticus 14 draft genome.</title>
        <authorList>
            <person name="Kim C."/>
            <person name="Rosendale D.I."/>
            <person name="Kelly W.J."/>
            <person name="Tannock G.W."/>
            <person name="Patchett M.L."/>
            <person name="Jordens J.Z."/>
        </authorList>
    </citation>
    <scope>NUCLEOTIDE SEQUENCE [LARGE SCALE GENOMIC DNA]</scope>
    <source>
        <strain evidence="1 2">14</strain>
    </source>
</reference>
<protein>
    <submittedName>
        <fullName evidence="1">CRISPR-associated protein Csd1</fullName>
    </submittedName>
</protein>
<dbReference type="Proteomes" id="UP000235589">
    <property type="component" value="Chromosome"/>
</dbReference>
<dbReference type="RefSeq" id="WP_102365840.1">
    <property type="nucleotide sequence ID" value="NZ_CP020991.1"/>
</dbReference>
<dbReference type="AlphaFoldDB" id="A0A2K9P336"/>
<dbReference type="EMBL" id="CP020991">
    <property type="protein sequence ID" value="AUO19654.1"/>
    <property type="molecule type" value="Genomic_DNA"/>
</dbReference>